<evidence type="ECO:0000256" key="4">
    <source>
        <dbReference type="SAM" id="SignalP"/>
    </source>
</evidence>
<evidence type="ECO:0000313" key="6">
    <source>
        <dbReference type="EMBL" id="QQG45694.1"/>
    </source>
</evidence>
<feature type="region of interest" description="Disordered" evidence="2">
    <location>
        <begin position="692"/>
        <end position="720"/>
    </location>
</feature>
<dbReference type="AlphaFoldDB" id="A0A7T5UQC8"/>
<organism evidence="6 7">
    <name type="scientific">Candidatus Sungiibacteriota bacterium</name>
    <dbReference type="NCBI Taxonomy" id="2750080"/>
    <lineage>
        <taxon>Bacteria</taxon>
        <taxon>Candidatus Sungiibacteriota</taxon>
    </lineage>
</organism>
<keyword evidence="3" id="KW-1133">Transmembrane helix</keyword>
<evidence type="ECO:0000256" key="1">
    <source>
        <dbReference type="SAM" id="Coils"/>
    </source>
</evidence>
<proteinExistence type="predicted"/>
<evidence type="ECO:0000259" key="5">
    <source>
        <dbReference type="Pfam" id="PF04536"/>
    </source>
</evidence>
<evidence type="ECO:0000256" key="2">
    <source>
        <dbReference type="SAM" id="MobiDB-lite"/>
    </source>
</evidence>
<gene>
    <name evidence="6" type="ORF">HYW89_02120</name>
</gene>
<dbReference type="Pfam" id="PF04536">
    <property type="entry name" value="TPM_phosphatase"/>
    <property type="match status" value="1"/>
</dbReference>
<accession>A0A7T5UQC8</accession>
<evidence type="ECO:0000313" key="7">
    <source>
        <dbReference type="Proteomes" id="UP000595618"/>
    </source>
</evidence>
<dbReference type="Proteomes" id="UP000595618">
    <property type="component" value="Chromosome"/>
</dbReference>
<feature type="region of interest" description="Disordered" evidence="2">
    <location>
        <begin position="741"/>
        <end position="789"/>
    </location>
</feature>
<keyword evidence="3" id="KW-0472">Membrane</keyword>
<sequence>MKRSLVLIVGLFSLFLAVPVLHASEFCDTRVYDSAGVLDNNDRARLEEAAARLVSAGAEVRVRVSKTLNGSANIDAYEKQVERQCASWQATDGNRKNNLVVLMVATQARKSGIFYGSEWKPALDGAWNKVRTQHMNPSFRDGRWADGVVKGLNAVGELLEQQMRAPVVAPAPPPSPQVVVVQPNQPSAPTDYSGLWTVMKLMLGLIVLVGLAMLLGAFLKRREGQRAARQKAMLAKQDAASRINTLDDELVTLEAVVGAMVNKVSEEDAEPLRDGMVRAQKLFASAAENFHGLGQAANDPERPGLTVAEYEAIAQSYGVVVAKLYEARGIKDEINKRVFQLSSLIADSAKVVAAVNTAITTATQNIAEVRKQGFLTSTADTLLLQAQTKLKEADSAIQQKRYGEAHKTALSAGELVQKAVTSAEELPKIKQELTTGIVAASGRIETVNTGIAAAKEVFDRISEKYAKTSWESVRGNGTEARKRVESAERTTMTLQAMVSMDKQEWDKARAGLKEATTWLDEAESLLRSIHEREKGLALAERDASKEVIAAEVDIRKARDYVHQYDDEIKDTVEAELRKAERVVVKAKQELVQEKPDFPLVVKLAKEANDTADEILLEAISEHEAAERLRAKAKNIMRDAERAVSKAQEYIEDHKHDVGSSAKGYLSDAQKYLGRAQAALVFEDKISLAEKGQKKGNEAYSKAKDDVEDAHESSRRSWGSSSVVVIGGGGGYSSGDYSHSSGDYSSGGYSSGGDSGSSDSGGGGGWGSDSGGGGGGDFGGGGGGGGGGDF</sequence>
<feature type="signal peptide" evidence="4">
    <location>
        <begin position="1"/>
        <end position="22"/>
    </location>
</feature>
<dbReference type="Gene3D" id="3.10.310.50">
    <property type="match status" value="1"/>
</dbReference>
<reference evidence="6 7" key="1">
    <citation type="submission" date="2020-07" db="EMBL/GenBank/DDBJ databases">
        <title>Huge and variable diversity of episymbiotic CPR bacteria and DPANN archaea in groundwater ecosystems.</title>
        <authorList>
            <person name="He C.Y."/>
            <person name="Keren R."/>
            <person name="Whittaker M."/>
            <person name="Farag I.F."/>
            <person name="Doudna J."/>
            <person name="Cate J.H.D."/>
            <person name="Banfield J.F."/>
        </authorList>
    </citation>
    <scope>NUCLEOTIDE SEQUENCE [LARGE SCALE GENOMIC DNA]</scope>
    <source>
        <strain evidence="6">NC_groundwater_541_Ag_S-0.1um_46_50</strain>
    </source>
</reference>
<feature type="transmembrane region" description="Helical" evidence="3">
    <location>
        <begin position="194"/>
        <end position="219"/>
    </location>
</feature>
<evidence type="ECO:0000256" key="3">
    <source>
        <dbReference type="SAM" id="Phobius"/>
    </source>
</evidence>
<keyword evidence="1" id="KW-0175">Coiled coil</keyword>
<keyword evidence="4" id="KW-0732">Signal</keyword>
<feature type="chain" id="PRO_5032580414" evidence="4">
    <location>
        <begin position="23"/>
        <end position="789"/>
    </location>
</feature>
<keyword evidence="3" id="KW-0812">Transmembrane</keyword>
<feature type="compositionally biased region" description="Basic and acidic residues" evidence="2">
    <location>
        <begin position="692"/>
        <end position="714"/>
    </location>
</feature>
<feature type="domain" description="TPM" evidence="5">
    <location>
        <begin position="31"/>
        <end position="157"/>
    </location>
</feature>
<protein>
    <submittedName>
        <fullName evidence="6">TPM domain-containing protein</fullName>
    </submittedName>
</protein>
<name>A0A7T5UQC8_9BACT</name>
<dbReference type="EMBL" id="CP066690">
    <property type="protein sequence ID" value="QQG45694.1"/>
    <property type="molecule type" value="Genomic_DNA"/>
</dbReference>
<dbReference type="InterPro" id="IPR007621">
    <property type="entry name" value="TPM_dom"/>
</dbReference>
<feature type="coiled-coil region" evidence="1">
    <location>
        <begin position="622"/>
        <end position="656"/>
    </location>
</feature>
<feature type="compositionally biased region" description="Gly residues" evidence="2">
    <location>
        <begin position="748"/>
        <end position="789"/>
    </location>
</feature>